<evidence type="ECO:0000313" key="3">
    <source>
        <dbReference type="Proteomes" id="UP000054821"/>
    </source>
</evidence>
<proteinExistence type="predicted"/>
<organism evidence="2 3">
    <name type="scientific">Trichoderma gamsii</name>
    <dbReference type="NCBI Taxonomy" id="398673"/>
    <lineage>
        <taxon>Eukaryota</taxon>
        <taxon>Fungi</taxon>
        <taxon>Dikarya</taxon>
        <taxon>Ascomycota</taxon>
        <taxon>Pezizomycotina</taxon>
        <taxon>Sordariomycetes</taxon>
        <taxon>Hypocreomycetidae</taxon>
        <taxon>Hypocreales</taxon>
        <taxon>Hypocreaceae</taxon>
        <taxon>Trichoderma</taxon>
    </lineage>
</organism>
<protein>
    <submittedName>
        <fullName evidence="2">Uncharacterized protein</fullName>
    </submittedName>
</protein>
<feature type="region of interest" description="Disordered" evidence="1">
    <location>
        <begin position="22"/>
        <end position="52"/>
    </location>
</feature>
<dbReference type="GeneID" id="29981586"/>
<dbReference type="EMBL" id="JPDN02000014">
    <property type="protein sequence ID" value="PON26322.1"/>
    <property type="molecule type" value="Genomic_DNA"/>
</dbReference>
<keyword evidence="3" id="KW-1185">Reference proteome</keyword>
<dbReference type="AlphaFoldDB" id="A0A2P4ZPX9"/>
<gene>
    <name evidence="2" type="ORF">TGAM01_v204798</name>
</gene>
<dbReference type="RefSeq" id="XP_018665296.1">
    <property type="nucleotide sequence ID" value="XM_018801503.1"/>
</dbReference>
<comment type="caution">
    <text evidence="2">The sequence shown here is derived from an EMBL/GenBank/DDBJ whole genome shotgun (WGS) entry which is preliminary data.</text>
</comment>
<evidence type="ECO:0000313" key="2">
    <source>
        <dbReference type="EMBL" id="PON26322.1"/>
    </source>
</evidence>
<evidence type="ECO:0000256" key="1">
    <source>
        <dbReference type="SAM" id="MobiDB-lite"/>
    </source>
</evidence>
<name>A0A2P4ZPX9_9HYPO</name>
<reference evidence="2 3" key="1">
    <citation type="journal article" date="2016" name="Genome Announc.">
        <title>Draft Whole-Genome Sequence of Trichoderma gamsii T6085, a Promising Biocontrol Agent of Fusarium Head Blight on Wheat.</title>
        <authorList>
            <person name="Baroncelli R."/>
            <person name="Zapparata A."/>
            <person name="Piaggeschi G."/>
            <person name="Sarrocco S."/>
            <person name="Vannacci G."/>
        </authorList>
    </citation>
    <scope>NUCLEOTIDE SEQUENCE [LARGE SCALE GENOMIC DNA]</scope>
    <source>
        <strain evidence="2 3">T6085</strain>
    </source>
</reference>
<sequence>MPRPAGRFSGAPYGIGGLWTIGPAANPRKPPAPRRRWLSSDREQSPAPGASAPPACCYTLTLALRGIAAAYLGLQCLDPARLCDTLIPRRVGASIAARFLTAL</sequence>
<accession>A0A2P4ZPX9</accession>
<dbReference type="Proteomes" id="UP000054821">
    <property type="component" value="Unassembled WGS sequence"/>
</dbReference>